<keyword evidence="1" id="KW-1133">Transmembrane helix</keyword>
<dbReference type="RefSeq" id="WP_061916029.1">
    <property type="nucleotide sequence ID" value="NZ_LGHJ01000016.1"/>
</dbReference>
<dbReference type="EMBL" id="LGHJ01000016">
    <property type="protein sequence ID" value="KPL74975.1"/>
    <property type="molecule type" value="Genomic_DNA"/>
</dbReference>
<organism evidence="2 3">
    <name type="scientific">Bellilinea caldifistulae</name>
    <dbReference type="NCBI Taxonomy" id="360411"/>
    <lineage>
        <taxon>Bacteria</taxon>
        <taxon>Bacillati</taxon>
        <taxon>Chloroflexota</taxon>
        <taxon>Anaerolineae</taxon>
        <taxon>Anaerolineales</taxon>
        <taxon>Anaerolineaceae</taxon>
        <taxon>Bellilinea</taxon>
    </lineage>
</organism>
<sequence length="91" mass="9670">MEMISESMINGIPLVLVVLGLVEWSKRLGVSGKALQILSMLVGVVLGVLYQFSQQPLEGFSVWFGAVVYGLALGLVASGIYDAVRSAVNRG</sequence>
<dbReference type="OrthoDB" id="9928138at2"/>
<dbReference type="AlphaFoldDB" id="A0A0P6X4W8"/>
<dbReference type="Proteomes" id="UP000050514">
    <property type="component" value="Unassembled WGS sequence"/>
</dbReference>
<keyword evidence="1" id="KW-0472">Membrane</keyword>
<evidence type="ECO:0000313" key="2">
    <source>
        <dbReference type="EMBL" id="KPL74975.1"/>
    </source>
</evidence>
<keyword evidence="1" id="KW-0812">Transmembrane</keyword>
<protein>
    <recommendedName>
        <fullName evidence="4">Holin</fullName>
    </recommendedName>
</protein>
<reference evidence="2 3" key="1">
    <citation type="submission" date="2015-07" db="EMBL/GenBank/DDBJ databases">
        <title>Draft genome of Bellilinea caldifistulae DSM 17877.</title>
        <authorList>
            <person name="Hemp J."/>
            <person name="Ward L.M."/>
            <person name="Pace L.A."/>
            <person name="Fischer W.W."/>
        </authorList>
    </citation>
    <scope>NUCLEOTIDE SEQUENCE [LARGE SCALE GENOMIC DNA]</scope>
    <source>
        <strain evidence="2 3">GOMI-1</strain>
    </source>
</reference>
<feature type="transmembrane region" description="Helical" evidence="1">
    <location>
        <begin position="59"/>
        <end position="81"/>
    </location>
</feature>
<evidence type="ECO:0000256" key="1">
    <source>
        <dbReference type="SAM" id="Phobius"/>
    </source>
</evidence>
<accession>A0A0P6X4W8</accession>
<feature type="transmembrane region" description="Helical" evidence="1">
    <location>
        <begin position="6"/>
        <end position="22"/>
    </location>
</feature>
<name>A0A0P6X4W8_9CHLR</name>
<feature type="transmembrane region" description="Helical" evidence="1">
    <location>
        <begin position="34"/>
        <end position="53"/>
    </location>
</feature>
<gene>
    <name evidence="2" type="ORF">AC812_10705</name>
</gene>
<evidence type="ECO:0000313" key="3">
    <source>
        <dbReference type="Proteomes" id="UP000050514"/>
    </source>
</evidence>
<evidence type="ECO:0008006" key="4">
    <source>
        <dbReference type="Google" id="ProtNLM"/>
    </source>
</evidence>
<keyword evidence="3" id="KW-1185">Reference proteome</keyword>
<comment type="caution">
    <text evidence="2">The sequence shown here is derived from an EMBL/GenBank/DDBJ whole genome shotgun (WGS) entry which is preliminary data.</text>
</comment>
<proteinExistence type="predicted"/>
<dbReference type="STRING" id="360411.AC812_10705"/>